<gene>
    <name evidence="2" type="ORF">SAMN04488047_10623</name>
</gene>
<evidence type="ECO:0000259" key="1">
    <source>
        <dbReference type="Pfam" id="PF00501"/>
    </source>
</evidence>
<feature type="domain" description="AMP-dependent synthetase/ligase" evidence="1">
    <location>
        <begin position="47"/>
        <end position="425"/>
    </location>
</feature>
<dbReference type="PROSITE" id="PS00455">
    <property type="entry name" value="AMP_BINDING"/>
    <property type="match status" value="1"/>
</dbReference>
<dbReference type="Proteomes" id="UP000199356">
    <property type="component" value="Unassembled WGS sequence"/>
</dbReference>
<evidence type="ECO:0000313" key="2">
    <source>
        <dbReference type="EMBL" id="SFP40026.1"/>
    </source>
</evidence>
<dbReference type="PANTHER" id="PTHR24096">
    <property type="entry name" value="LONG-CHAIN-FATTY-ACID--COA LIGASE"/>
    <property type="match status" value="1"/>
</dbReference>
<reference evidence="2 3" key="1">
    <citation type="submission" date="2016-10" db="EMBL/GenBank/DDBJ databases">
        <authorList>
            <person name="de Groot N.N."/>
        </authorList>
    </citation>
    <scope>NUCLEOTIDE SEQUENCE [LARGE SCALE GENOMIC DNA]</scope>
    <source>
        <strain evidence="2 3">DSM 19547</strain>
    </source>
</reference>
<dbReference type="CDD" id="cd05921">
    <property type="entry name" value="FCS"/>
    <property type="match status" value="1"/>
</dbReference>
<dbReference type="InterPro" id="IPR042099">
    <property type="entry name" value="ANL_N_sf"/>
</dbReference>
<dbReference type="OrthoDB" id="9803968at2"/>
<dbReference type="SUPFAM" id="SSF56801">
    <property type="entry name" value="Acetyl-CoA synthetase-like"/>
    <property type="match status" value="1"/>
</dbReference>
<dbReference type="Pfam" id="PF00501">
    <property type="entry name" value="AMP-binding"/>
    <property type="match status" value="1"/>
</dbReference>
<sequence length="619" mass="66988">MPDAPMRPVHVWKPRLAWETREDGTTLVWQEDPLPEHPLRLSDRILHWAREAPGRTWMAERQGDGWREVSYAELADLMARVGAALLGLGLSEDRPLLILSGNSIDHAVVALSAQHVGIPSAAVAVAYSLVSTDYAKLRDIAAQVTPGAVFVDRAAPFSAAIEAAIPPEVPVIAGEGDLPGRRVLSWADVRATDPGDAARSAYEATGPDTVAKFLFTSGTTGSPKAVIQTQRMLTSNMAMVTDCYRYLEDEPPVFVDWAPWNHVASGNKVTNMALWNGGTFYIDAGKPTPRDMGETIRNLREVSPTWYFNVPAGYEMLVEAMEQDPALAETFFARVKMLVYAGAGMAKHTWDRLEALSVKATGQRTLISAGLGSTETAPFALFCTDEQDGPGNIGIPARGITVKLVPTGGKLELRLKGPNVTPGYWRAPELTAESFDDEGFYNMGDAVRPADPADPAKGYLFDGRTAENFKLRTGTWVAVGALRAGLIDAMDGLVRDAVVAGEDREELGALLIPFRPAMERLVEGGEALEDAALYDHPKARERLAELLSAHAAKATGSSTRIARALVLTEPLHMDRGEVTDKGSVNQRAVLRNRGDAVERLYADGPEVIRATRTTAKEAS</sequence>
<name>A0A1I5Q2C1_9RHOB</name>
<protein>
    <submittedName>
        <fullName evidence="2">Trans-feruloyl-CoA synthase</fullName>
    </submittedName>
</protein>
<dbReference type="RefSeq" id="WP_093420698.1">
    <property type="nucleotide sequence ID" value="NZ_FOXA01000006.1"/>
</dbReference>
<dbReference type="Gene3D" id="3.40.50.12780">
    <property type="entry name" value="N-terminal domain of ligase-like"/>
    <property type="match status" value="1"/>
</dbReference>
<dbReference type="AlphaFoldDB" id="A0A1I5Q2C1"/>
<dbReference type="Pfam" id="PF23562">
    <property type="entry name" value="AMP-binding_C_3"/>
    <property type="match status" value="1"/>
</dbReference>
<keyword evidence="3" id="KW-1185">Reference proteome</keyword>
<organism evidence="2 3">
    <name type="scientific">Tranquillimonas alkanivorans</name>
    <dbReference type="NCBI Taxonomy" id="441119"/>
    <lineage>
        <taxon>Bacteria</taxon>
        <taxon>Pseudomonadati</taxon>
        <taxon>Pseudomonadota</taxon>
        <taxon>Alphaproteobacteria</taxon>
        <taxon>Rhodobacterales</taxon>
        <taxon>Roseobacteraceae</taxon>
        <taxon>Tranquillimonas</taxon>
    </lineage>
</organism>
<dbReference type="PANTHER" id="PTHR24096:SF420">
    <property type="entry name" value="LONG-CHAIN-FATTY-ACID--COA LIGASE-RELATED"/>
    <property type="match status" value="1"/>
</dbReference>
<evidence type="ECO:0000313" key="3">
    <source>
        <dbReference type="Proteomes" id="UP000199356"/>
    </source>
</evidence>
<proteinExistence type="predicted"/>
<dbReference type="InterPro" id="IPR000873">
    <property type="entry name" value="AMP-dep_synth/lig_dom"/>
</dbReference>
<dbReference type="STRING" id="441119.SAMN04488047_10623"/>
<dbReference type="EMBL" id="FOXA01000006">
    <property type="protein sequence ID" value="SFP40026.1"/>
    <property type="molecule type" value="Genomic_DNA"/>
</dbReference>
<accession>A0A1I5Q2C1</accession>
<dbReference type="InterPro" id="IPR020845">
    <property type="entry name" value="AMP-binding_CS"/>
</dbReference>
<dbReference type="GO" id="GO:0016405">
    <property type="term" value="F:CoA-ligase activity"/>
    <property type="evidence" value="ECO:0007669"/>
    <property type="project" value="TreeGrafter"/>
</dbReference>